<gene>
    <name evidence="1" type="ORF">HJG59_010312</name>
</gene>
<protein>
    <submittedName>
        <fullName evidence="1">Uncharacterized protein</fullName>
    </submittedName>
</protein>
<dbReference type="EMBL" id="JACASF010000003">
    <property type="protein sequence ID" value="KAF6489917.1"/>
    <property type="molecule type" value="Genomic_DNA"/>
</dbReference>
<evidence type="ECO:0000313" key="2">
    <source>
        <dbReference type="Proteomes" id="UP000550707"/>
    </source>
</evidence>
<proteinExistence type="predicted"/>
<evidence type="ECO:0000313" key="1">
    <source>
        <dbReference type="EMBL" id="KAF6489917.1"/>
    </source>
</evidence>
<dbReference type="InParanoid" id="A0A7J8IZ88"/>
<accession>A0A7J8IZ88</accession>
<sequence>MMKMRMGVGRQAPDGELGPRGCFASRRLDPVLLPWGTLFVLQRFQETAEGGGLPAAQFPFLCPSFPQLPSFTHPRANEPLLYQFASRSNLGKRKFGKVGAAQICSSLEPKLGIRDLRRKLSFP</sequence>
<comment type="caution">
    <text evidence="1">The sequence shown here is derived from an EMBL/GenBank/DDBJ whole genome shotgun (WGS) entry which is preliminary data.</text>
</comment>
<dbReference type="Proteomes" id="UP000550707">
    <property type="component" value="Unassembled WGS sequence"/>
</dbReference>
<keyword evidence="2" id="KW-1185">Reference proteome</keyword>
<dbReference type="AlphaFoldDB" id="A0A7J8IZ88"/>
<name>A0A7J8IZ88_MOLMO</name>
<organism evidence="1 2">
    <name type="scientific">Molossus molossus</name>
    <name type="common">Pallas' mastiff bat</name>
    <name type="synonym">Vespertilio molossus</name>
    <dbReference type="NCBI Taxonomy" id="27622"/>
    <lineage>
        <taxon>Eukaryota</taxon>
        <taxon>Metazoa</taxon>
        <taxon>Chordata</taxon>
        <taxon>Craniata</taxon>
        <taxon>Vertebrata</taxon>
        <taxon>Euteleostomi</taxon>
        <taxon>Mammalia</taxon>
        <taxon>Eutheria</taxon>
        <taxon>Laurasiatheria</taxon>
        <taxon>Chiroptera</taxon>
        <taxon>Yangochiroptera</taxon>
        <taxon>Molossidae</taxon>
        <taxon>Molossus</taxon>
    </lineage>
</organism>
<reference evidence="1 2" key="1">
    <citation type="journal article" date="2020" name="Nature">
        <title>Six reference-quality genomes reveal evolution of bat adaptations.</title>
        <authorList>
            <person name="Jebb D."/>
            <person name="Huang Z."/>
            <person name="Pippel M."/>
            <person name="Hughes G.M."/>
            <person name="Lavrichenko K."/>
            <person name="Devanna P."/>
            <person name="Winkler S."/>
            <person name="Jermiin L.S."/>
            <person name="Skirmuntt E.C."/>
            <person name="Katzourakis A."/>
            <person name="Burkitt-Gray L."/>
            <person name="Ray D.A."/>
            <person name="Sullivan K.A.M."/>
            <person name="Roscito J.G."/>
            <person name="Kirilenko B.M."/>
            <person name="Davalos L.M."/>
            <person name="Corthals A.P."/>
            <person name="Power M.L."/>
            <person name="Jones G."/>
            <person name="Ransome R.D."/>
            <person name="Dechmann D.K.N."/>
            <person name="Locatelli A.G."/>
            <person name="Puechmaille S.J."/>
            <person name="Fedrigo O."/>
            <person name="Jarvis E.D."/>
            <person name="Hiller M."/>
            <person name="Vernes S.C."/>
            <person name="Myers E.W."/>
            <person name="Teeling E.C."/>
        </authorList>
    </citation>
    <scope>NUCLEOTIDE SEQUENCE [LARGE SCALE GENOMIC DNA]</scope>
    <source>
        <strain evidence="1">MMolMol1</strain>
        <tissue evidence="1">Muscle</tissue>
    </source>
</reference>